<reference evidence="2" key="1">
    <citation type="submission" date="2019-02" db="EMBL/GenBank/DDBJ databases">
        <authorList>
            <person name="Gruber-Vodicka R. H."/>
            <person name="Seah K. B. B."/>
        </authorList>
    </citation>
    <scope>NUCLEOTIDE SEQUENCE</scope>
    <source>
        <strain evidence="2">BECK_M7</strain>
    </source>
</reference>
<dbReference type="InterPro" id="IPR000073">
    <property type="entry name" value="AB_hydrolase_1"/>
</dbReference>
<dbReference type="PANTHER" id="PTHR45763">
    <property type="entry name" value="HYDROLASE, ALPHA/BETA FOLD FAMILY PROTEIN, EXPRESSED-RELATED"/>
    <property type="match status" value="1"/>
</dbReference>
<protein>
    <submittedName>
        <fullName evidence="2">Pimeloyl-ACP methyl ester carboxylesterase</fullName>
    </submittedName>
</protein>
<dbReference type="Gene3D" id="3.40.50.1820">
    <property type="entry name" value="alpha/beta hydrolase"/>
    <property type="match status" value="1"/>
</dbReference>
<dbReference type="Pfam" id="PF00561">
    <property type="entry name" value="Abhydrolase_1"/>
    <property type="match status" value="1"/>
</dbReference>
<accession>A0A450UN85</accession>
<evidence type="ECO:0000259" key="1">
    <source>
        <dbReference type="Pfam" id="PF00561"/>
    </source>
</evidence>
<dbReference type="EMBL" id="CAADFF010000052">
    <property type="protein sequence ID" value="VFJ94014.1"/>
    <property type="molecule type" value="Genomic_DNA"/>
</dbReference>
<name>A0A450UN85_9GAMM</name>
<proteinExistence type="predicted"/>
<dbReference type="SUPFAM" id="SSF53474">
    <property type="entry name" value="alpha/beta-Hydrolases"/>
    <property type="match status" value="1"/>
</dbReference>
<organism evidence="2">
    <name type="scientific">Candidatus Kentrum sp. LFY</name>
    <dbReference type="NCBI Taxonomy" id="2126342"/>
    <lineage>
        <taxon>Bacteria</taxon>
        <taxon>Pseudomonadati</taxon>
        <taxon>Pseudomonadota</taxon>
        <taxon>Gammaproteobacteria</taxon>
        <taxon>Candidatus Kentrum</taxon>
    </lineage>
</organism>
<evidence type="ECO:0000313" key="2">
    <source>
        <dbReference type="EMBL" id="VFJ94014.1"/>
    </source>
</evidence>
<dbReference type="InterPro" id="IPR029058">
    <property type="entry name" value="AB_hydrolase_fold"/>
</dbReference>
<dbReference type="AlphaFoldDB" id="A0A450UN85"/>
<feature type="domain" description="AB hydrolase-1" evidence="1">
    <location>
        <begin position="36"/>
        <end position="286"/>
    </location>
</feature>
<sequence>MHLFKVQEAMSFENKSIQLRDGRRLAYSEYGDPTGNPVFFIHGNPGSRLTRTSGEDFVKSLGVRIITPDRPGYGLSDFQPKRRLLDFPQDIAQLADALGLEQFPIFGVSAGGPYVAVCAHVLPRRITQAAIVSGPAPFDRETPYEGMGPAWKMAFKMGKLPEWLLRLPITLQVRAQGRDPEKHIDNLAAILSKADAEHLKDPAVRARFKRNIPEATRKGTRGWTREVKIQLRPWGFRLEDIRVPVHLWYWQDDPAIPPQMGRYLERRIPTAIPHFLPGGGHLSIIDYLDKILAELFRKENRTSVMTRKQAASNPFTTPK</sequence>
<gene>
    <name evidence="2" type="ORF">BECKLFY1418B_GA0070995_105213</name>
</gene>
<dbReference type="PANTHER" id="PTHR45763:SF46">
    <property type="entry name" value="AB HYDROLASE-1 DOMAIN-CONTAINING PROTEIN"/>
    <property type="match status" value="1"/>
</dbReference>